<dbReference type="EMBL" id="GBXM01091565">
    <property type="protein sequence ID" value="JAH17012.1"/>
    <property type="molecule type" value="Transcribed_RNA"/>
</dbReference>
<proteinExistence type="predicted"/>
<sequence length="21" mass="2448">MVWRPLPTCYATVQTDPFPPK</sequence>
<evidence type="ECO:0000313" key="1">
    <source>
        <dbReference type="EMBL" id="JAH17012.1"/>
    </source>
</evidence>
<reference evidence="1" key="1">
    <citation type="submission" date="2014-11" db="EMBL/GenBank/DDBJ databases">
        <authorList>
            <person name="Amaro Gonzalez C."/>
        </authorList>
    </citation>
    <scope>NUCLEOTIDE SEQUENCE</scope>
</reference>
<organism evidence="1">
    <name type="scientific">Anguilla anguilla</name>
    <name type="common">European freshwater eel</name>
    <name type="synonym">Muraena anguilla</name>
    <dbReference type="NCBI Taxonomy" id="7936"/>
    <lineage>
        <taxon>Eukaryota</taxon>
        <taxon>Metazoa</taxon>
        <taxon>Chordata</taxon>
        <taxon>Craniata</taxon>
        <taxon>Vertebrata</taxon>
        <taxon>Euteleostomi</taxon>
        <taxon>Actinopterygii</taxon>
        <taxon>Neopterygii</taxon>
        <taxon>Teleostei</taxon>
        <taxon>Anguilliformes</taxon>
        <taxon>Anguillidae</taxon>
        <taxon>Anguilla</taxon>
    </lineage>
</organism>
<dbReference type="AlphaFoldDB" id="A0A0E9QKH2"/>
<accession>A0A0E9QKH2</accession>
<name>A0A0E9QKH2_ANGAN</name>
<reference evidence="1" key="2">
    <citation type="journal article" date="2015" name="Fish Shellfish Immunol.">
        <title>Early steps in the European eel (Anguilla anguilla)-Vibrio vulnificus interaction in the gills: Role of the RtxA13 toxin.</title>
        <authorList>
            <person name="Callol A."/>
            <person name="Pajuelo D."/>
            <person name="Ebbesson L."/>
            <person name="Teles M."/>
            <person name="MacKenzie S."/>
            <person name="Amaro C."/>
        </authorList>
    </citation>
    <scope>NUCLEOTIDE SEQUENCE</scope>
</reference>
<protein>
    <submittedName>
        <fullName evidence="1">Uncharacterized protein</fullName>
    </submittedName>
</protein>